<dbReference type="EMBL" id="JANHOG010000063">
    <property type="protein sequence ID" value="KAJ3558840.1"/>
    <property type="molecule type" value="Genomic_DNA"/>
</dbReference>
<name>A0ACC1TDY7_9APHY</name>
<protein>
    <submittedName>
        <fullName evidence="1">Uncharacterized protein</fullName>
    </submittedName>
</protein>
<reference evidence="1" key="1">
    <citation type="submission" date="2022-07" db="EMBL/GenBank/DDBJ databases">
        <title>Genome Sequence of Phlebia brevispora.</title>
        <authorList>
            <person name="Buettner E."/>
        </authorList>
    </citation>
    <scope>NUCLEOTIDE SEQUENCE</scope>
    <source>
        <strain evidence="1">MPL23</strain>
    </source>
</reference>
<evidence type="ECO:0000313" key="2">
    <source>
        <dbReference type="Proteomes" id="UP001148662"/>
    </source>
</evidence>
<evidence type="ECO:0000313" key="1">
    <source>
        <dbReference type="EMBL" id="KAJ3558840.1"/>
    </source>
</evidence>
<sequence length="397" mass="44979">MTFLLGSIFKDRYAVLRELSMHQYSSVWLVQDTISSNYAALKLRFGPTLQAPLCGCLRGHSLLPKETDPHLHPGQAGILHVLDSFNLTKEGVDPVECVIYPLLGQNVLKLSHPDTVTLPWEVMRRIALQLLLILDYIHNIKGIVHTDIHPGNILIQPALDQVYPVVEEYLTATEREDKHPSSIPFPLPNENEVYVTLIDFDSAHLSADNAIHAFATVQPEHLRSPEVTIGAVWGTPADIWNLGCLLFEMASGRHLFATDDQNHDSTVQLARMMSVFGEFPMEFLTRGQRWTTYFSNDGKLKYEGEAFPNLPFEALVYLYVKEPKGSIRPDHEELTDDEVITFADFLSQMIRLRPEDRETASGLLDHDWLKPALRTMIEEVKAAADSPYPLKSRWLQS</sequence>
<comment type="caution">
    <text evidence="1">The sequence shown here is derived from an EMBL/GenBank/DDBJ whole genome shotgun (WGS) entry which is preliminary data.</text>
</comment>
<keyword evidence="2" id="KW-1185">Reference proteome</keyword>
<proteinExistence type="predicted"/>
<accession>A0ACC1TDY7</accession>
<dbReference type="Proteomes" id="UP001148662">
    <property type="component" value="Unassembled WGS sequence"/>
</dbReference>
<gene>
    <name evidence="1" type="ORF">NM688_g691</name>
</gene>
<organism evidence="1 2">
    <name type="scientific">Phlebia brevispora</name>
    <dbReference type="NCBI Taxonomy" id="194682"/>
    <lineage>
        <taxon>Eukaryota</taxon>
        <taxon>Fungi</taxon>
        <taxon>Dikarya</taxon>
        <taxon>Basidiomycota</taxon>
        <taxon>Agaricomycotina</taxon>
        <taxon>Agaricomycetes</taxon>
        <taxon>Polyporales</taxon>
        <taxon>Meruliaceae</taxon>
        <taxon>Phlebia</taxon>
    </lineage>
</organism>